<gene>
    <name evidence="1" type="ORF">SAMN05421666_1311</name>
</gene>
<evidence type="ECO:0000313" key="1">
    <source>
        <dbReference type="EMBL" id="SIS03039.1"/>
    </source>
</evidence>
<name>A0A1N7FRS6_9RHOB</name>
<dbReference type="EMBL" id="FTNV01000001">
    <property type="protein sequence ID" value="SIS03039.1"/>
    <property type="molecule type" value="Genomic_DNA"/>
</dbReference>
<sequence>MRSEGSIANNDPSNSSVLAPRVRRYLRQIAGQASPITYQALAKALDLSPPNTIHQLTVALECLIEEDAAAARPLIAALVVSKTRHGLPAPGFFDCARRVGRLDGDPSGSEDAAFYAAEFKKVVAFWREDAEDAERDPTNQSPSAS</sequence>
<accession>A0A1N7FRS6</accession>
<organism evidence="1 2">
    <name type="scientific">Roseovarius nanhaiticus</name>
    <dbReference type="NCBI Taxonomy" id="573024"/>
    <lineage>
        <taxon>Bacteria</taxon>
        <taxon>Pseudomonadati</taxon>
        <taxon>Pseudomonadota</taxon>
        <taxon>Alphaproteobacteria</taxon>
        <taxon>Rhodobacterales</taxon>
        <taxon>Roseobacteraceae</taxon>
        <taxon>Roseovarius</taxon>
    </lineage>
</organism>
<dbReference type="AlphaFoldDB" id="A0A1N7FRS6"/>
<dbReference type="RefSeq" id="WP_244512491.1">
    <property type="nucleotide sequence ID" value="NZ_FOAC01000001.1"/>
</dbReference>
<proteinExistence type="predicted"/>
<reference evidence="1 2" key="1">
    <citation type="submission" date="2017-01" db="EMBL/GenBank/DDBJ databases">
        <authorList>
            <person name="Mah S.A."/>
            <person name="Swanson W.J."/>
            <person name="Moy G.W."/>
            <person name="Vacquier V.D."/>
        </authorList>
    </citation>
    <scope>NUCLEOTIDE SEQUENCE [LARGE SCALE GENOMIC DNA]</scope>
    <source>
        <strain evidence="1 2">DSM 29590</strain>
    </source>
</reference>
<keyword evidence="2" id="KW-1185">Reference proteome</keyword>
<dbReference type="STRING" id="573024.SAMN05216208_0825"/>
<protein>
    <submittedName>
        <fullName evidence="1">Uncharacterized protein</fullName>
    </submittedName>
</protein>
<dbReference type="Proteomes" id="UP000186019">
    <property type="component" value="Unassembled WGS sequence"/>
</dbReference>
<evidence type="ECO:0000313" key="2">
    <source>
        <dbReference type="Proteomes" id="UP000186019"/>
    </source>
</evidence>